<dbReference type="Proteomes" id="UP001239994">
    <property type="component" value="Unassembled WGS sequence"/>
</dbReference>
<feature type="compositionally biased region" description="Basic and acidic residues" evidence="1">
    <location>
        <begin position="116"/>
        <end position="125"/>
    </location>
</feature>
<feature type="compositionally biased region" description="Basic and acidic residues" evidence="1">
    <location>
        <begin position="175"/>
        <end position="187"/>
    </location>
</feature>
<accession>A0AAD9E2K5</accession>
<organism evidence="2 3">
    <name type="scientific">Electrophorus voltai</name>
    <dbReference type="NCBI Taxonomy" id="2609070"/>
    <lineage>
        <taxon>Eukaryota</taxon>
        <taxon>Metazoa</taxon>
        <taxon>Chordata</taxon>
        <taxon>Craniata</taxon>
        <taxon>Vertebrata</taxon>
        <taxon>Euteleostomi</taxon>
        <taxon>Actinopterygii</taxon>
        <taxon>Neopterygii</taxon>
        <taxon>Teleostei</taxon>
        <taxon>Ostariophysi</taxon>
        <taxon>Gymnotiformes</taxon>
        <taxon>Gymnotoidei</taxon>
        <taxon>Gymnotidae</taxon>
        <taxon>Electrophorus</taxon>
    </lineage>
</organism>
<reference evidence="2" key="1">
    <citation type="submission" date="2023-03" db="EMBL/GenBank/DDBJ databases">
        <title>Electrophorus voltai genome.</title>
        <authorList>
            <person name="Bian C."/>
        </authorList>
    </citation>
    <scope>NUCLEOTIDE SEQUENCE</scope>
    <source>
        <strain evidence="2">CB-2022</strain>
        <tissue evidence="2">Muscle</tissue>
    </source>
</reference>
<sequence length="277" mass="30137">MPGKGKKKKEKKGSQRPPTARAAKSPVVLGTLLTPGADPGVEAGEAYGTPAGNLDWYNDFQYSESDSVDSYCPVERPSLILALLQGTTGREEPAEQFWGGPVYSPGSDIAECYREQPDQEDRYSEMDSAGSYDPCLDVDRGYTDYGETEECSDICLWSERGSNREEESPMEVEEDPHRHLPSHDDAKSSQSKEPPLPKAPPRARCPGASRLNWLASREASSSHEHTPPLKAKSPRVHAPMPKPREGKKAEAPVPAPELGNTVGACPDTHVQKPGQST</sequence>
<protein>
    <submittedName>
        <fullName evidence="2">Uncharacterized protein</fullName>
    </submittedName>
</protein>
<dbReference type="EMBL" id="JAROKS010000003">
    <property type="protein sequence ID" value="KAK1804735.1"/>
    <property type="molecule type" value="Genomic_DNA"/>
</dbReference>
<evidence type="ECO:0000256" key="1">
    <source>
        <dbReference type="SAM" id="MobiDB-lite"/>
    </source>
</evidence>
<feature type="compositionally biased region" description="Basic residues" evidence="1">
    <location>
        <begin position="1"/>
        <end position="11"/>
    </location>
</feature>
<name>A0AAD9E2K5_9TELE</name>
<feature type="region of interest" description="Disordered" evidence="1">
    <location>
        <begin position="116"/>
        <end position="135"/>
    </location>
</feature>
<proteinExistence type="predicted"/>
<evidence type="ECO:0000313" key="3">
    <source>
        <dbReference type="Proteomes" id="UP001239994"/>
    </source>
</evidence>
<dbReference type="AlphaFoldDB" id="A0AAD9E2K5"/>
<evidence type="ECO:0000313" key="2">
    <source>
        <dbReference type="EMBL" id="KAK1804735.1"/>
    </source>
</evidence>
<gene>
    <name evidence="2" type="ORF">P4O66_003587</name>
</gene>
<feature type="region of interest" description="Disordered" evidence="1">
    <location>
        <begin position="156"/>
        <end position="277"/>
    </location>
</feature>
<keyword evidence="3" id="KW-1185">Reference proteome</keyword>
<feature type="region of interest" description="Disordered" evidence="1">
    <location>
        <begin position="1"/>
        <end position="51"/>
    </location>
</feature>
<comment type="caution">
    <text evidence="2">The sequence shown here is derived from an EMBL/GenBank/DDBJ whole genome shotgun (WGS) entry which is preliminary data.</text>
</comment>